<evidence type="ECO:0008006" key="4">
    <source>
        <dbReference type="Google" id="ProtNLM"/>
    </source>
</evidence>
<dbReference type="RefSeq" id="WP_207444909.1">
    <property type="nucleotide sequence ID" value="NZ_CP061091.1"/>
</dbReference>
<name>A0ABS3K771_9PROT</name>
<gene>
    <name evidence="2" type="ORF">IAI60_01640</name>
</gene>
<accession>A0ABS3K771</accession>
<sequence length="63" mass="6449">MTRQTPISTPETDGTTPDDETPPGATQTAQHLCRQCGGTGKVENETCPACGGRGTETVTLGDA</sequence>
<evidence type="ECO:0000256" key="1">
    <source>
        <dbReference type="SAM" id="MobiDB-lite"/>
    </source>
</evidence>
<dbReference type="InterPro" id="IPR036410">
    <property type="entry name" value="HSP_DnaJ_Cys-rich_dom_sf"/>
</dbReference>
<dbReference type="Gene3D" id="6.20.20.10">
    <property type="match status" value="1"/>
</dbReference>
<protein>
    <recommendedName>
        <fullName evidence="4">Molecular chaperone DnaJ</fullName>
    </recommendedName>
</protein>
<reference evidence="2 3" key="1">
    <citation type="submission" date="2020-09" db="EMBL/GenBank/DDBJ databases">
        <title>Roseomonas.</title>
        <authorList>
            <person name="Zhu W."/>
        </authorList>
    </citation>
    <scope>NUCLEOTIDE SEQUENCE [LARGE SCALE GENOMIC DNA]</scope>
    <source>
        <strain evidence="2 3">1311</strain>
    </source>
</reference>
<feature type="region of interest" description="Disordered" evidence="1">
    <location>
        <begin position="1"/>
        <end position="27"/>
    </location>
</feature>
<dbReference type="Proteomes" id="UP001518990">
    <property type="component" value="Unassembled WGS sequence"/>
</dbReference>
<comment type="caution">
    <text evidence="2">The sequence shown here is derived from an EMBL/GenBank/DDBJ whole genome shotgun (WGS) entry which is preliminary data.</text>
</comment>
<evidence type="ECO:0000313" key="2">
    <source>
        <dbReference type="EMBL" id="MBO1073306.1"/>
    </source>
</evidence>
<keyword evidence="3" id="KW-1185">Reference proteome</keyword>
<dbReference type="EMBL" id="JACTNF010000001">
    <property type="protein sequence ID" value="MBO1073306.1"/>
    <property type="molecule type" value="Genomic_DNA"/>
</dbReference>
<evidence type="ECO:0000313" key="3">
    <source>
        <dbReference type="Proteomes" id="UP001518990"/>
    </source>
</evidence>
<dbReference type="SUPFAM" id="SSF57938">
    <property type="entry name" value="DnaJ/Hsp40 cysteine-rich domain"/>
    <property type="match status" value="1"/>
</dbReference>
<proteinExistence type="predicted"/>
<organism evidence="2 3">
    <name type="scientific">Roseomonas marmotae</name>
    <dbReference type="NCBI Taxonomy" id="2768161"/>
    <lineage>
        <taxon>Bacteria</taxon>
        <taxon>Pseudomonadati</taxon>
        <taxon>Pseudomonadota</taxon>
        <taxon>Alphaproteobacteria</taxon>
        <taxon>Acetobacterales</taxon>
        <taxon>Roseomonadaceae</taxon>
        <taxon>Roseomonas</taxon>
    </lineage>
</organism>